<dbReference type="RefSeq" id="WP_110309845.1">
    <property type="nucleotide sequence ID" value="NZ_QICL01000004.1"/>
</dbReference>
<dbReference type="AlphaFoldDB" id="A0A2V3PRD6"/>
<name>A0A2V3PRD6_9BACT</name>
<dbReference type="Proteomes" id="UP000247973">
    <property type="component" value="Unassembled WGS sequence"/>
</dbReference>
<proteinExistence type="predicted"/>
<gene>
    <name evidence="1" type="ORF">CLV62_104151</name>
</gene>
<comment type="caution">
    <text evidence="1">The sequence shown here is derived from an EMBL/GenBank/DDBJ whole genome shotgun (WGS) entry which is preliminary data.</text>
</comment>
<evidence type="ECO:0000313" key="1">
    <source>
        <dbReference type="EMBL" id="PXV66890.1"/>
    </source>
</evidence>
<dbReference type="EMBL" id="QICL01000004">
    <property type="protein sequence ID" value="PXV66890.1"/>
    <property type="molecule type" value="Genomic_DNA"/>
</dbReference>
<organism evidence="1 2">
    <name type="scientific">Dysgonomonas alginatilytica</name>
    <dbReference type="NCBI Taxonomy" id="1605892"/>
    <lineage>
        <taxon>Bacteria</taxon>
        <taxon>Pseudomonadati</taxon>
        <taxon>Bacteroidota</taxon>
        <taxon>Bacteroidia</taxon>
        <taxon>Bacteroidales</taxon>
        <taxon>Dysgonomonadaceae</taxon>
        <taxon>Dysgonomonas</taxon>
    </lineage>
</organism>
<keyword evidence="2" id="KW-1185">Reference proteome</keyword>
<reference evidence="1 2" key="1">
    <citation type="submission" date="2018-03" db="EMBL/GenBank/DDBJ databases">
        <title>Genomic Encyclopedia of Archaeal and Bacterial Type Strains, Phase II (KMG-II): from individual species to whole genera.</title>
        <authorList>
            <person name="Goeker M."/>
        </authorList>
    </citation>
    <scope>NUCLEOTIDE SEQUENCE [LARGE SCALE GENOMIC DNA]</scope>
    <source>
        <strain evidence="1 2">DSM 100214</strain>
    </source>
</reference>
<sequence>MCTISINEFNCNPQKYFQIAETEQVMIKDNGKVYQLVMTIDEKDFISGEELKERVHARIEQMYKSKKQVITEEDLKNSYSPEEFKTVMKKEIHKMFSQQ</sequence>
<evidence type="ECO:0000313" key="2">
    <source>
        <dbReference type="Proteomes" id="UP000247973"/>
    </source>
</evidence>
<accession>A0A2V3PRD6</accession>
<protein>
    <submittedName>
        <fullName evidence="1">Uncharacterized protein</fullName>
    </submittedName>
</protein>